<proteinExistence type="predicted"/>
<reference evidence="1" key="1">
    <citation type="submission" date="2021-01" db="EMBL/GenBank/DDBJ databases">
        <authorList>
            <consortium name="Genoscope - CEA"/>
            <person name="William W."/>
        </authorList>
    </citation>
    <scope>NUCLEOTIDE SEQUENCE</scope>
</reference>
<dbReference type="AlphaFoldDB" id="A0A8S1MI55"/>
<evidence type="ECO:0000313" key="2">
    <source>
        <dbReference type="Proteomes" id="UP000688137"/>
    </source>
</evidence>
<sequence length="101" mass="11998">MNPNFDNSFHQKDDIIQKFPQSEQCLSNHKNFSLDNDIMRTYSLDTPKVNFENWNTQTQTKVIKQECNLDNPFIQNQNVESEFQINVDNILQINQNCIKFI</sequence>
<gene>
    <name evidence="1" type="ORF">PPRIM_AZ9-3.1.T0620216</name>
</gene>
<keyword evidence="2" id="KW-1185">Reference proteome</keyword>
<dbReference type="Proteomes" id="UP000688137">
    <property type="component" value="Unassembled WGS sequence"/>
</dbReference>
<organism evidence="1 2">
    <name type="scientific">Paramecium primaurelia</name>
    <dbReference type="NCBI Taxonomy" id="5886"/>
    <lineage>
        <taxon>Eukaryota</taxon>
        <taxon>Sar</taxon>
        <taxon>Alveolata</taxon>
        <taxon>Ciliophora</taxon>
        <taxon>Intramacronucleata</taxon>
        <taxon>Oligohymenophorea</taxon>
        <taxon>Peniculida</taxon>
        <taxon>Parameciidae</taxon>
        <taxon>Paramecium</taxon>
    </lineage>
</organism>
<dbReference type="EMBL" id="CAJJDM010000063">
    <property type="protein sequence ID" value="CAD8079818.1"/>
    <property type="molecule type" value="Genomic_DNA"/>
</dbReference>
<name>A0A8S1MI55_PARPR</name>
<accession>A0A8S1MI55</accession>
<protein>
    <submittedName>
        <fullName evidence="1">Uncharacterized protein</fullName>
    </submittedName>
</protein>
<comment type="caution">
    <text evidence="1">The sequence shown here is derived from an EMBL/GenBank/DDBJ whole genome shotgun (WGS) entry which is preliminary data.</text>
</comment>
<evidence type="ECO:0000313" key="1">
    <source>
        <dbReference type="EMBL" id="CAD8079818.1"/>
    </source>
</evidence>